<comment type="catalytic activity">
    <reaction evidence="11">
        <text>ATP + H2O = ADP + phosphate + H(+)</text>
        <dbReference type="Rhea" id="RHEA:13065"/>
        <dbReference type="ChEBI" id="CHEBI:15377"/>
        <dbReference type="ChEBI" id="CHEBI:15378"/>
        <dbReference type="ChEBI" id="CHEBI:30616"/>
        <dbReference type="ChEBI" id="CHEBI:43474"/>
        <dbReference type="ChEBI" id="CHEBI:456216"/>
        <dbReference type="EC" id="5.6.2.3"/>
    </reaction>
</comment>
<evidence type="ECO:0000256" key="10">
    <source>
        <dbReference type="ARBA" id="ARBA00044969"/>
    </source>
</evidence>
<dbReference type="AlphaFoldDB" id="W0ACB9"/>
<evidence type="ECO:0000256" key="2">
    <source>
        <dbReference type="ARBA" id="ARBA00022515"/>
    </source>
</evidence>
<gene>
    <name evidence="13" type="ORF">NX02_19300</name>
</gene>
<evidence type="ECO:0000256" key="6">
    <source>
        <dbReference type="ARBA" id="ARBA00022806"/>
    </source>
</evidence>
<reference evidence="13 14" key="1">
    <citation type="submission" date="2013-07" db="EMBL/GenBank/DDBJ databases">
        <title>Completed genome of Sphingomonas sanxanigenens NX02.</title>
        <authorList>
            <person name="Ma T."/>
            <person name="Huang H."/>
            <person name="Wu M."/>
            <person name="Li X."/>
            <person name="Li G."/>
        </authorList>
    </citation>
    <scope>NUCLEOTIDE SEQUENCE [LARGE SCALE GENOMIC DNA]</scope>
    <source>
        <strain evidence="13 14">NX02</strain>
    </source>
</reference>
<keyword evidence="14" id="KW-1185">Reference proteome</keyword>
<dbReference type="InterPro" id="IPR007694">
    <property type="entry name" value="DNA_helicase_DnaB-like_C"/>
</dbReference>
<dbReference type="eggNOG" id="COG0305">
    <property type="taxonomic scope" value="Bacteria"/>
</dbReference>
<dbReference type="InterPro" id="IPR036185">
    <property type="entry name" value="DNA_heli_DnaB-like_N_sf"/>
</dbReference>
<evidence type="ECO:0000256" key="3">
    <source>
        <dbReference type="ARBA" id="ARBA00022705"/>
    </source>
</evidence>
<keyword evidence="6" id="KW-0347">Helicase</keyword>
<dbReference type="PATRIC" id="fig|1123269.5.peg.3776"/>
<dbReference type="Proteomes" id="UP000018851">
    <property type="component" value="Chromosome"/>
</dbReference>
<evidence type="ECO:0000256" key="9">
    <source>
        <dbReference type="ARBA" id="ARBA00023235"/>
    </source>
</evidence>
<keyword evidence="2" id="KW-0639">Primosome</keyword>
<organism evidence="13 14">
    <name type="scientific">Sphingomonas sanxanigenens DSM 19645 = NX02</name>
    <dbReference type="NCBI Taxonomy" id="1123269"/>
    <lineage>
        <taxon>Bacteria</taxon>
        <taxon>Pseudomonadati</taxon>
        <taxon>Pseudomonadota</taxon>
        <taxon>Alphaproteobacteria</taxon>
        <taxon>Sphingomonadales</taxon>
        <taxon>Sphingomonadaceae</taxon>
        <taxon>Sphingomonas</taxon>
    </lineage>
</organism>
<evidence type="ECO:0000259" key="12">
    <source>
        <dbReference type="PROSITE" id="PS51199"/>
    </source>
</evidence>
<protein>
    <recommendedName>
        <fullName evidence="10">DNA 5'-3' helicase</fullName>
        <ecNumber evidence="10">5.6.2.3</ecNumber>
    </recommendedName>
</protein>
<comment type="similarity">
    <text evidence="1">Belongs to the helicase family. DnaB subfamily.</text>
</comment>
<dbReference type="HOGENOM" id="CLU_005373_0_0_5"/>
<dbReference type="GO" id="GO:0003677">
    <property type="term" value="F:DNA binding"/>
    <property type="evidence" value="ECO:0007669"/>
    <property type="project" value="UniProtKB-KW"/>
</dbReference>
<evidence type="ECO:0000313" key="13">
    <source>
        <dbReference type="EMBL" id="AHE55524.1"/>
    </source>
</evidence>
<keyword evidence="7" id="KW-0067">ATP-binding</keyword>
<dbReference type="STRING" id="1123269.NX02_19300"/>
<evidence type="ECO:0000256" key="4">
    <source>
        <dbReference type="ARBA" id="ARBA00022741"/>
    </source>
</evidence>
<evidence type="ECO:0000256" key="1">
    <source>
        <dbReference type="ARBA" id="ARBA00008428"/>
    </source>
</evidence>
<evidence type="ECO:0000256" key="7">
    <source>
        <dbReference type="ARBA" id="ARBA00022840"/>
    </source>
</evidence>
<dbReference type="GO" id="GO:0043139">
    <property type="term" value="F:5'-3' DNA helicase activity"/>
    <property type="evidence" value="ECO:0007669"/>
    <property type="project" value="UniProtKB-EC"/>
</dbReference>
<dbReference type="GO" id="GO:0006269">
    <property type="term" value="P:DNA replication, synthesis of primer"/>
    <property type="evidence" value="ECO:0007669"/>
    <property type="project" value="UniProtKB-KW"/>
</dbReference>
<evidence type="ECO:0000256" key="5">
    <source>
        <dbReference type="ARBA" id="ARBA00022801"/>
    </source>
</evidence>
<keyword evidence="9" id="KW-0413">Isomerase</keyword>
<dbReference type="GO" id="GO:0016787">
    <property type="term" value="F:hydrolase activity"/>
    <property type="evidence" value="ECO:0007669"/>
    <property type="project" value="UniProtKB-KW"/>
</dbReference>
<dbReference type="OrthoDB" id="9773982at2"/>
<dbReference type="EMBL" id="CP006644">
    <property type="protein sequence ID" value="AHE55524.1"/>
    <property type="molecule type" value="Genomic_DNA"/>
</dbReference>
<dbReference type="InterPro" id="IPR016136">
    <property type="entry name" value="DNA_helicase_N/primase_C"/>
</dbReference>
<proteinExistence type="inferred from homology"/>
<dbReference type="Pfam" id="PF00772">
    <property type="entry name" value="DnaB"/>
    <property type="match status" value="1"/>
</dbReference>
<dbReference type="Gene3D" id="1.10.860.10">
    <property type="entry name" value="DNAb Helicase, Chain A"/>
    <property type="match status" value="1"/>
</dbReference>
<feature type="domain" description="SF4 helicase" evidence="12">
    <location>
        <begin position="190"/>
        <end position="484"/>
    </location>
</feature>
<accession>W0ACB9</accession>
<keyword evidence="3" id="KW-0235">DNA replication</keyword>
<dbReference type="InterPro" id="IPR027417">
    <property type="entry name" value="P-loop_NTPase"/>
</dbReference>
<evidence type="ECO:0000256" key="8">
    <source>
        <dbReference type="ARBA" id="ARBA00023125"/>
    </source>
</evidence>
<dbReference type="GO" id="GO:0005829">
    <property type="term" value="C:cytosol"/>
    <property type="evidence" value="ECO:0007669"/>
    <property type="project" value="TreeGrafter"/>
</dbReference>
<dbReference type="GO" id="GO:1990077">
    <property type="term" value="C:primosome complex"/>
    <property type="evidence" value="ECO:0007669"/>
    <property type="project" value="UniProtKB-KW"/>
</dbReference>
<dbReference type="KEGG" id="ssan:NX02_19300"/>
<dbReference type="Pfam" id="PF03796">
    <property type="entry name" value="DnaB_C"/>
    <property type="match status" value="1"/>
</dbReference>
<dbReference type="GO" id="GO:0005524">
    <property type="term" value="F:ATP binding"/>
    <property type="evidence" value="ECO:0007669"/>
    <property type="project" value="UniProtKB-KW"/>
</dbReference>
<dbReference type="EC" id="5.6.2.3" evidence="10"/>
<dbReference type="PANTHER" id="PTHR30153:SF2">
    <property type="entry name" value="REPLICATIVE DNA HELICASE"/>
    <property type="match status" value="1"/>
</dbReference>
<keyword evidence="8" id="KW-0238">DNA-binding</keyword>
<dbReference type="InterPro" id="IPR007693">
    <property type="entry name" value="DNA_helicase_DnaB-like_N"/>
</dbReference>
<keyword evidence="4" id="KW-0547">Nucleotide-binding</keyword>
<dbReference type="SUPFAM" id="SSF52540">
    <property type="entry name" value="P-loop containing nucleoside triphosphate hydrolases"/>
    <property type="match status" value="1"/>
</dbReference>
<name>W0ACB9_9SPHN</name>
<evidence type="ECO:0000256" key="11">
    <source>
        <dbReference type="ARBA" id="ARBA00048954"/>
    </source>
</evidence>
<dbReference type="SUPFAM" id="SSF48024">
    <property type="entry name" value="N-terminal domain of DnaB helicase"/>
    <property type="match status" value="1"/>
</dbReference>
<dbReference type="PANTHER" id="PTHR30153">
    <property type="entry name" value="REPLICATIVE DNA HELICASE DNAB"/>
    <property type="match status" value="1"/>
</dbReference>
<evidence type="ECO:0000313" key="14">
    <source>
        <dbReference type="Proteomes" id="UP000018851"/>
    </source>
</evidence>
<sequence>MSGAFDEEMGGALPIEPLATSAIRALCNPEAELYLIEELIADNKLIEQAADEVRAVDFSAALHARIFTRMIAEHASGRRVEAITLEPFFREDEDWISGKMFGRLSGADINASRDRSRIRGYVDHLVELSKRRRLVAGLQDAIASARTIEVPLLELATHIDEAVAVITEAEQTEEHGTLGEYAAQVIADWGKPIHGVRSGLIKSLDDVTGTLETSDTVVVAGGTGMGKTAFASSYAIGVAQVGQGVLMISQEMTGVQLARRAIADASTLIGQAVDHRGIRNQSLDGEHMMRMTRTAEKLSELPIEVVPAAGMTVDKLRRVIRRQRRRFQAKGTELMLVVVDYLQLMQPSRAGMSAYESATEISKGLKLLAGSENVVMMALSQLNRNMHKRASHKPELADLRDSGQIEQDASTIILLHREEQFVRNEEPKTKPRDSLEYTDWETQLRACLGRIEFIVPKSRHGTTGKALGWFFGKYQAVRGNEHDPSDYGGFYV</sequence>
<dbReference type="Gene3D" id="3.40.50.300">
    <property type="entry name" value="P-loop containing nucleotide triphosphate hydrolases"/>
    <property type="match status" value="1"/>
</dbReference>
<dbReference type="PROSITE" id="PS51199">
    <property type="entry name" value="SF4_HELICASE"/>
    <property type="match status" value="1"/>
</dbReference>
<keyword evidence="5" id="KW-0378">Hydrolase</keyword>